<keyword evidence="3" id="KW-1003">Cell membrane</keyword>
<dbReference type="PROSITE" id="PS50850">
    <property type="entry name" value="MFS"/>
    <property type="match status" value="1"/>
</dbReference>
<dbReference type="PANTHER" id="PTHR43528:SF1">
    <property type="entry name" value="ALPHA-KETOGLUTARATE PERMEASE"/>
    <property type="match status" value="1"/>
</dbReference>
<dbReference type="Proteomes" id="UP000179145">
    <property type="component" value="Plasmid pKB14400_3"/>
</dbReference>
<dbReference type="InterPro" id="IPR036259">
    <property type="entry name" value="MFS_trans_sf"/>
</dbReference>
<dbReference type="OrthoDB" id="9783227at2"/>
<keyword evidence="2" id="KW-0813">Transport</keyword>
<dbReference type="KEGG" id="kba:A0U89_16155"/>
<keyword evidence="4" id="KW-0812">Transmembrane</keyword>
<evidence type="ECO:0000256" key="3">
    <source>
        <dbReference type="ARBA" id="ARBA00022475"/>
    </source>
</evidence>
<proteinExistence type="predicted"/>
<dbReference type="InterPro" id="IPR051084">
    <property type="entry name" value="H+-coupled_symporters"/>
</dbReference>
<dbReference type="InterPro" id="IPR011701">
    <property type="entry name" value="MFS"/>
</dbReference>
<comment type="subcellular location">
    <subcellularLocation>
        <location evidence="1">Cell membrane</location>
        <topology evidence="1">Multi-pass membrane protein</topology>
    </subcellularLocation>
</comment>
<evidence type="ECO:0000256" key="4">
    <source>
        <dbReference type="ARBA" id="ARBA00022692"/>
    </source>
</evidence>
<dbReference type="SUPFAM" id="SSF103473">
    <property type="entry name" value="MFS general substrate transporter"/>
    <property type="match status" value="1"/>
</dbReference>
<sequence length="434" mass="46428">MGTQKYDPAFSAPTHGEIITILATTLGGALEWYDLLLYGLFSVTFSRLFFSVGQTGGSLALALSLGSFGVAFIARPLGAAWLGSWSDRHGRRSGLIVSSVLMTIGTGAVALVPDSQIIGPFAPVLLVASRVVQGFAAGGEFGSASAMLAERDPARRGFYSSLQWSAAGFSVTLAGSLTWCTHQIFTDAQIDAGAWRLPFLFGLLMGPFATWLRLRGEESRDFVRQDNHLPLREIFDKDRKRILLGIGVIGLGAAGSALNVYMPTYARTFLHLSETGSLAGTIVSGIVSIVLPPLFATLGDKSNRRKMMIVAAGIAGLCVWPLFEWLTLAPSTPRLMVVQSILTVLIYGAYFSSVPALLADIFPPRNRASSTALAYAASQLLFGGFTPALVSMLTRSSELLTMPALYFLIIAIISVTSLYLVAPLICTTVRKELS</sequence>
<dbReference type="GO" id="GO:0015293">
    <property type="term" value="F:symporter activity"/>
    <property type="evidence" value="ECO:0007669"/>
    <property type="project" value="UniProtKB-KW"/>
</dbReference>
<dbReference type="Gene3D" id="1.20.1250.20">
    <property type="entry name" value="MFS general substrate transporter like domains"/>
    <property type="match status" value="2"/>
</dbReference>
<geneLocation type="plasmid" evidence="9">
    <name>pkb14400_3</name>
</geneLocation>
<evidence type="ECO:0000256" key="1">
    <source>
        <dbReference type="ARBA" id="ARBA00004651"/>
    </source>
</evidence>
<dbReference type="PANTHER" id="PTHR43528">
    <property type="entry name" value="ALPHA-KETOGLUTARATE PERMEASE"/>
    <property type="match status" value="1"/>
</dbReference>
<protein>
    <submittedName>
        <fullName evidence="8">MFS transporter</fullName>
    </submittedName>
</protein>
<gene>
    <name evidence="8" type="ORF">A0U89_16155</name>
</gene>
<dbReference type="EMBL" id="CP014677">
    <property type="protein sequence ID" value="AOX18823.1"/>
    <property type="molecule type" value="Genomic_DNA"/>
</dbReference>
<reference evidence="8 9" key="1">
    <citation type="journal article" date="2016" name="Microb. Cell Fact.">
        <title>Dissection of exopolysaccharide biosynthesis in Kozakia baliensis.</title>
        <authorList>
            <person name="Brandt J.U."/>
            <person name="Jakob F."/>
            <person name="Behr J."/>
            <person name="Geissler A.J."/>
            <person name="Vogel R.F."/>
        </authorList>
    </citation>
    <scope>NUCLEOTIDE SEQUENCE [LARGE SCALE GENOMIC DNA]</scope>
    <source>
        <strain evidence="8 9">DSM 14400</strain>
        <plasmid evidence="9">Plasmid pkb14400_3</plasmid>
    </source>
</reference>
<dbReference type="Pfam" id="PF07690">
    <property type="entry name" value="MFS_1"/>
    <property type="match status" value="1"/>
</dbReference>
<keyword evidence="5" id="KW-0769">Symport</keyword>
<keyword evidence="8" id="KW-0614">Plasmid</keyword>
<keyword evidence="7" id="KW-0472">Membrane</keyword>
<keyword evidence="9" id="KW-1185">Reference proteome</keyword>
<evidence type="ECO:0000256" key="7">
    <source>
        <dbReference type="ARBA" id="ARBA00023136"/>
    </source>
</evidence>
<evidence type="ECO:0000256" key="2">
    <source>
        <dbReference type="ARBA" id="ARBA00022448"/>
    </source>
</evidence>
<evidence type="ECO:0000256" key="6">
    <source>
        <dbReference type="ARBA" id="ARBA00022989"/>
    </source>
</evidence>
<evidence type="ECO:0000256" key="5">
    <source>
        <dbReference type="ARBA" id="ARBA00022847"/>
    </source>
</evidence>
<dbReference type="AlphaFoldDB" id="A0A1D8UYS0"/>
<organism evidence="8 9">
    <name type="scientific">Kozakia baliensis</name>
    <dbReference type="NCBI Taxonomy" id="153496"/>
    <lineage>
        <taxon>Bacteria</taxon>
        <taxon>Pseudomonadati</taxon>
        <taxon>Pseudomonadota</taxon>
        <taxon>Alphaproteobacteria</taxon>
        <taxon>Acetobacterales</taxon>
        <taxon>Acetobacteraceae</taxon>
        <taxon>Kozakia</taxon>
    </lineage>
</organism>
<dbReference type="RefSeq" id="WP_070404258.1">
    <property type="nucleotide sequence ID" value="NZ_CP014677.1"/>
</dbReference>
<accession>A0A1D8UYS0</accession>
<evidence type="ECO:0000313" key="9">
    <source>
        <dbReference type="Proteomes" id="UP000179145"/>
    </source>
</evidence>
<evidence type="ECO:0000313" key="8">
    <source>
        <dbReference type="EMBL" id="AOX18823.1"/>
    </source>
</evidence>
<dbReference type="InterPro" id="IPR020846">
    <property type="entry name" value="MFS_dom"/>
</dbReference>
<keyword evidence="6" id="KW-1133">Transmembrane helix</keyword>
<name>A0A1D8UYS0_9PROT</name>
<dbReference type="GO" id="GO:0005886">
    <property type="term" value="C:plasma membrane"/>
    <property type="evidence" value="ECO:0007669"/>
    <property type="project" value="UniProtKB-SubCell"/>
</dbReference>